<feature type="transmembrane region" description="Helical" evidence="2">
    <location>
        <begin position="180"/>
        <end position="199"/>
    </location>
</feature>
<feature type="transmembrane region" description="Helical" evidence="2">
    <location>
        <begin position="293"/>
        <end position="319"/>
    </location>
</feature>
<keyword evidence="4" id="KW-0808">Transferase</keyword>
<feature type="compositionally biased region" description="Basic and acidic residues" evidence="1">
    <location>
        <begin position="373"/>
        <end position="388"/>
    </location>
</feature>
<dbReference type="InterPro" id="IPR002656">
    <property type="entry name" value="Acyl_transf_3_dom"/>
</dbReference>
<proteinExistence type="predicted"/>
<keyword evidence="2" id="KW-0812">Transmembrane</keyword>
<keyword evidence="5" id="KW-1185">Reference proteome</keyword>
<sequence>MTVSVLTAPSLPTRAPEAPRTAGRLRVLDGLRLLAALLVVLYHYVGEGGWSDPQRTFPVLGAIAPYAWLGVELFFLISGFVICMSAWGKPLTAFVRSRVVRLFPAYWFCVLATGAFLLLPGLPTEGDRPTISQILTNLTMVQNPLGVDDVDHSYWTLWAELRFYLLFAVVAWIGVTRKRVVAFCWLWTLAVVLAPAAGLPVLGLLANPVYAPLFLSGIAFYLIRRNGPRQGAPWALLGVNWLLAQHSMIEVSAHYSPHSHRLSWTVCVAVVTAFYVLMAAVALGYLDRIDWRWLTTAGAISYPLYLIHQAIGVHLLHLWRDALPPWVLLSAAVAVMVCVAWLIHRYVERPGGALLRRAFSLSAGTRGSGSREPGARESEAREPGARTR</sequence>
<evidence type="ECO:0000313" key="4">
    <source>
        <dbReference type="EMBL" id="NGO76852.1"/>
    </source>
</evidence>
<dbReference type="InterPro" id="IPR050879">
    <property type="entry name" value="Acyltransferase_3"/>
</dbReference>
<comment type="caution">
    <text evidence="4">The sequence shown here is derived from an EMBL/GenBank/DDBJ whole genome shotgun (WGS) entry which is preliminary data.</text>
</comment>
<dbReference type="EMBL" id="JAAKZW010000047">
    <property type="protein sequence ID" value="NGO76852.1"/>
    <property type="molecule type" value="Genomic_DNA"/>
</dbReference>
<dbReference type="GO" id="GO:0016020">
    <property type="term" value="C:membrane"/>
    <property type="evidence" value="ECO:0007669"/>
    <property type="project" value="TreeGrafter"/>
</dbReference>
<evidence type="ECO:0000256" key="1">
    <source>
        <dbReference type="SAM" id="MobiDB-lite"/>
    </source>
</evidence>
<evidence type="ECO:0000256" key="2">
    <source>
        <dbReference type="SAM" id="Phobius"/>
    </source>
</evidence>
<keyword evidence="4" id="KW-0012">Acyltransferase</keyword>
<accession>A0A6G4XI39</accession>
<dbReference type="Proteomes" id="UP000481109">
    <property type="component" value="Unassembled WGS sequence"/>
</dbReference>
<dbReference type="GO" id="GO:0016747">
    <property type="term" value="F:acyltransferase activity, transferring groups other than amino-acyl groups"/>
    <property type="evidence" value="ECO:0007669"/>
    <property type="project" value="InterPro"/>
</dbReference>
<dbReference type="Pfam" id="PF01757">
    <property type="entry name" value="Acyl_transf_3"/>
    <property type="match status" value="1"/>
</dbReference>
<feature type="domain" description="Acyltransferase 3" evidence="3">
    <location>
        <begin position="28"/>
        <end position="344"/>
    </location>
</feature>
<feature type="transmembrane region" description="Helical" evidence="2">
    <location>
        <begin position="30"/>
        <end position="46"/>
    </location>
</feature>
<feature type="transmembrane region" description="Helical" evidence="2">
    <location>
        <begin position="262"/>
        <end position="286"/>
    </location>
</feature>
<name>A0A6G4XI39_9ACTN</name>
<feature type="transmembrane region" description="Helical" evidence="2">
    <location>
        <begin position="99"/>
        <end position="119"/>
    </location>
</feature>
<reference evidence="4 5" key="1">
    <citation type="submission" date="2020-02" db="EMBL/GenBank/DDBJ databases">
        <title>Whole-genome analyses of novel actinobacteria.</title>
        <authorList>
            <person name="Sahin N."/>
            <person name="Tokatli A."/>
        </authorList>
    </citation>
    <scope>NUCLEOTIDE SEQUENCE [LARGE SCALE GENOMIC DNA]</scope>
    <source>
        <strain evidence="4 5">YC504</strain>
    </source>
</reference>
<gene>
    <name evidence="4" type="ORF">G6045_14440</name>
</gene>
<protein>
    <submittedName>
        <fullName evidence="4">Acyltransferase</fullName>
    </submittedName>
</protein>
<evidence type="ECO:0000259" key="3">
    <source>
        <dbReference type="Pfam" id="PF01757"/>
    </source>
</evidence>
<organism evidence="4 5">
    <name type="scientific">Streptomyces mesophilus</name>
    <dbReference type="NCBI Taxonomy" id="1775132"/>
    <lineage>
        <taxon>Bacteria</taxon>
        <taxon>Bacillati</taxon>
        <taxon>Actinomycetota</taxon>
        <taxon>Actinomycetes</taxon>
        <taxon>Kitasatosporales</taxon>
        <taxon>Streptomycetaceae</taxon>
        <taxon>Streptomyces</taxon>
    </lineage>
</organism>
<dbReference type="PANTHER" id="PTHR23028">
    <property type="entry name" value="ACETYLTRANSFERASE"/>
    <property type="match status" value="1"/>
</dbReference>
<keyword evidence="2" id="KW-1133">Transmembrane helix</keyword>
<feature type="region of interest" description="Disordered" evidence="1">
    <location>
        <begin position="363"/>
        <end position="388"/>
    </location>
</feature>
<dbReference type="AlphaFoldDB" id="A0A6G4XI39"/>
<keyword evidence="2" id="KW-0472">Membrane</keyword>
<dbReference type="GO" id="GO:0009103">
    <property type="term" value="P:lipopolysaccharide biosynthetic process"/>
    <property type="evidence" value="ECO:0007669"/>
    <property type="project" value="TreeGrafter"/>
</dbReference>
<feature type="transmembrane region" description="Helical" evidence="2">
    <location>
        <begin position="66"/>
        <end position="87"/>
    </location>
</feature>
<evidence type="ECO:0000313" key="5">
    <source>
        <dbReference type="Proteomes" id="UP000481109"/>
    </source>
</evidence>
<feature type="transmembrane region" description="Helical" evidence="2">
    <location>
        <begin position="154"/>
        <end position="173"/>
    </location>
</feature>
<dbReference type="PANTHER" id="PTHR23028:SF53">
    <property type="entry name" value="ACYL_TRANSF_3 DOMAIN-CONTAINING PROTEIN"/>
    <property type="match status" value="1"/>
</dbReference>
<feature type="transmembrane region" description="Helical" evidence="2">
    <location>
        <begin position="325"/>
        <end position="347"/>
    </location>
</feature>